<proteinExistence type="predicted"/>
<reference evidence="2" key="2">
    <citation type="submission" date="2025-08" db="UniProtKB">
        <authorList>
            <consortium name="RefSeq"/>
        </authorList>
    </citation>
    <scope>IDENTIFICATION</scope>
    <source>
        <tissue evidence="2">Leaf</tissue>
    </source>
</reference>
<dbReference type="RefSeq" id="XP_075087321.1">
    <property type="nucleotide sequence ID" value="XM_075231220.1"/>
</dbReference>
<organism evidence="1 2">
    <name type="scientific">Nicotiana tabacum</name>
    <name type="common">Common tobacco</name>
    <dbReference type="NCBI Taxonomy" id="4097"/>
    <lineage>
        <taxon>Eukaryota</taxon>
        <taxon>Viridiplantae</taxon>
        <taxon>Streptophyta</taxon>
        <taxon>Embryophyta</taxon>
        <taxon>Tracheophyta</taxon>
        <taxon>Spermatophyta</taxon>
        <taxon>Magnoliopsida</taxon>
        <taxon>eudicotyledons</taxon>
        <taxon>Gunneridae</taxon>
        <taxon>Pentapetalae</taxon>
        <taxon>asterids</taxon>
        <taxon>lamiids</taxon>
        <taxon>Solanales</taxon>
        <taxon>Solanaceae</taxon>
        <taxon>Nicotianoideae</taxon>
        <taxon>Nicotianeae</taxon>
        <taxon>Nicotiana</taxon>
    </lineage>
</organism>
<accession>A0AC58SQR5</accession>
<gene>
    <name evidence="2" type="primary">LOC107810449</name>
</gene>
<evidence type="ECO:0000313" key="2">
    <source>
        <dbReference type="RefSeq" id="XP_075087321.1"/>
    </source>
</evidence>
<sequence length="434" mass="48120">MQPPHQHSRINLAELKAQIVRKLGSDRSKQYFYYLNRLLSLKISKVEFSKICLRIFGRENIPLHNQFIRSILKNACSANVPPSSHEDEFLKPGAALGNNEASNDVYEQNGSRVSLRQSSSQPGLSNGDILPLSPRKARTGFCDRRAGDGRSALGPNEKTSFTFQQSTAEESSDFDVTKENGYLNPPDGLRSVQHNPGLIQRSEDEREAANLETSKLSLTKRPLGGPVSVHNKDQVSGDGKEMHARSELQAPLGVPFYPVSVVGSHRELPLATSSKCFSFSNFGALLDTVTLRERMEQIAAEQGIEGVAVDCANLVNNGLDSYLKGLIGSCVQLLGARSGHEPTKISRKKQQTYTKPVNGLRPGHHIQVSSDKSSEFMQEQAPDSLISFQDFRVAMELNRQQLGKDWPLLLEKDTSVIWKSTSLLNERMVLKHSR</sequence>
<name>A0AC58SQR5_TOBAC</name>
<protein>
    <submittedName>
        <fullName evidence="2">Uncharacterized protein LOC107810449 isoform X1</fullName>
    </submittedName>
</protein>
<evidence type="ECO:0000313" key="1">
    <source>
        <dbReference type="Proteomes" id="UP000790787"/>
    </source>
</evidence>
<reference evidence="1" key="1">
    <citation type="journal article" date="2014" name="Nat. Commun.">
        <title>The tobacco genome sequence and its comparison with those of tomato and potato.</title>
        <authorList>
            <person name="Sierro N."/>
            <person name="Battey J.N."/>
            <person name="Ouadi S."/>
            <person name="Bakaher N."/>
            <person name="Bovet L."/>
            <person name="Willig A."/>
            <person name="Goepfert S."/>
            <person name="Peitsch M.C."/>
            <person name="Ivanov N.V."/>
        </authorList>
    </citation>
    <scope>NUCLEOTIDE SEQUENCE [LARGE SCALE GENOMIC DNA]</scope>
</reference>
<dbReference type="Proteomes" id="UP000790787">
    <property type="component" value="Chromosome 15"/>
</dbReference>
<keyword evidence="1" id="KW-1185">Reference proteome</keyword>